<evidence type="ECO:0008006" key="3">
    <source>
        <dbReference type="Google" id="ProtNLM"/>
    </source>
</evidence>
<name>A0A2L0EJX6_SORCE</name>
<dbReference type="AlphaFoldDB" id="A0A2L0EJX6"/>
<evidence type="ECO:0000313" key="2">
    <source>
        <dbReference type="Proteomes" id="UP000238348"/>
    </source>
</evidence>
<organism evidence="1 2">
    <name type="scientific">Sorangium cellulosum</name>
    <name type="common">Polyangium cellulosum</name>
    <dbReference type="NCBI Taxonomy" id="56"/>
    <lineage>
        <taxon>Bacteria</taxon>
        <taxon>Pseudomonadati</taxon>
        <taxon>Myxococcota</taxon>
        <taxon>Polyangia</taxon>
        <taxon>Polyangiales</taxon>
        <taxon>Polyangiaceae</taxon>
        <taxon>Sorangium</taxon>
    </lineage>
</organism>
<protein>
    <recommendedName>
        <fullName evidence="3">Outer membrane protein beta-barrel domain-containing protein</fullName>
    </recommendedName>
</protein>
<reference evidence="1 2" key="1">
    <citation type="submission" date="2015-09" db="EMBL/GenBank/DDBJ databases">
        <title>Sorangium comparison.</title>
        <authorList>
            <person name="Zaburannyi N."/>
            <person name="Bunk B."/>
            <person name="Overmann J."/>
            <person name="Mueller R."/>
        </authorList>
    </citation>
    <scope>NUCLEOTIDE SEQUENCE [LARGE SCALE GENOMIC DNA]</scope>
    <source>
        <strain evidence="1 2">So ce26</strain>
    </source>
</reference>
<dbReference type="EMBL" id="CP012673">
    <property type="protein sequence ID" value="AUX39588.1"/>
    <property type="molecule type" value="Genomic_DNA"/>
</dbReference>
<gene>
    <name evidence="1" type="ORF">SOCE26_009820</name>
</gene>
<sequence>MFVADRISVGATVGFSYSASEYDVGGSDDVGTAPDGHAYAISAVPRVGYAIALSEPLTLWPRAGMGYAGARAERGGRYEMNAWIGIVDVGLVYRPTRHVFLHVAPELGLRMARQKGESGVFQENNALNFGFTGGLGILLNS</sequence>
<dbReference type="Proteomes" id="UP000238348">
    <property type="component" value="Chromosome"/>
</dbReference>
<evidence type="ECO:0000313" key="1">
    <source>
        <dbReference type="EMBL" id="AUX39588.1"/>
    </source>
</evidence>
<proteinExistence type="predicted"/>
<accession>A0A2L0EJX6</accession>